<reference evidence="3" key="1">
    <citation type="journal article" date="2017" name="Nat. Ecol. Evol.">
        <title>Genome expansion and lineage-specific genetic innovations in the forest pathogenic fungi Armillaria.</title>
        <authorList>
            <person name="Sipos G."/>
            <person name="Prasanna A.N."/>
            <person name="Walter M.C."/>
            <person name="O'Connor E."/>
            <person name="Balint B."/>
            <person name="Krizsan K."/>
            <person name="Kiss B."/>
            <person name="Hess J."/>
            <person name="Varga T."/>
            <person name="Slot J."/>
            <person name="Riley R."/>
            <person name="Boka B."/>
            <person name="Rigling D."/>
            <person name="Barry K."/>
            <person name="Lee J."/>
            <person name="Mihaltcheva S."/>
            <person name="LaButti K."/>
            <person name="Lipzen A."/>
            <person name="Waldron R."/>
            <person name="Moloney N.M."/>
            <person name="Sperisen C."/>
            <person name="Kredics L."/>
            <person name="Vagvoelgyi C."/>
            <person name="Patrignani A."/>
            <person name="Fitzpatrick D."/>
            <person name="Nagy I."/>
            <person name="Doyle S."/>
            <person name="Anderson J.B."/>
            <person name="Grigoriev I.V."/>
            <person name="Gueldener U."/>
            <person name="Muensterkoetter M."/>
            <person name="Nagy L.G."/>
        </authorList>
    </citation>
    <scope>NUCLEOTIDE SEQUENCE [LARGE SCALE GENOMIC DNA]</scope>
    <source>
        <strain evidence="3">Ar21-2</strain>
    </source>
</reference>
<name>A0A2H3D8E7_ARMGA</name>
<keyword evidence="1" id="KW-0175">Coiled coil</keyword>
<accession>A0A2H3D8E7</accession>
<evidence type="ECO:0000313" key="3">
    <source>
        <dbReference type="Proteomes" id="UP000217790"/>
    </source>
</evidence>
<protein>
    <submittedName>
        <fullName evidence="2">Uncharacterized protein</fullName>
    </submittedName>
</protein>
<evidence type="ECO:0000256" key="1">
    <source>
        <dbReference type="SAM" id="Coils"/>
    </source>
</evidence>
<feature type="non-terminal residue" evidence="2">
    <location>
        <position position="1"/>
    </location>
</feature>
<dbReference type="Proteomes" id="UP000217790">
    <property type="component" value="Unassembled WGS sequence"/>
</dbReference>
<dbReference type="InParanoid" id="A0A2H3D8E7"/>
<dbReference type="STRING" id="47427.A0A2H3D8E7"/>
<organism evidence="2 3">
    <name type="scientific">Armillaria gallica</name>
    <name type="common">Bulbous honey fungus</name>
    <name type="synonym">Armillaria bulbosa</name>
    <dbReference type="NCBI Taxonomy" id="47427"/>
    <lineage>
        <taxon>Eukaryota</taxon>
        <taxon>Fungi</taxon>
        <taxon>Dikarya</taxon>
        <taxon>Basidiomycota</taxon>
        <taxon>Agaricomycotina</taxon>
        <taxon>Agaricomycetes</taxon>
        <taxon>Agaricomycetidae</taxon>
        <taxon>Agaricales</taxon>
        <taxon>Marasmiineae</taxon>
        <taxon>Physalacriaceae</taxon>
        <taxon>Armillaria</taxon>
    </lineage>
</organism>
<keyword evidence="3" id="KW-1185">Reference proteome</keyword>
<dbReference type="EMBL" id="KZ293680">
    <property type="protein sequence ID" value="PBK87098.1"/>
    <property type="molecule type" value="Genomic_DNA"/>
</dbReference>
<evidence type="ECO:0000313" key="2">
    <source>
        <dbReference type="EMBL" id="PBK87098.1"/>
    </source>
</evidence>
<gene>
    <name evidence="2" type="ORF">ARMGADRAFT_895100</name>
</gene>
<sequence>LRSNEIPSDAELSEFQDVVNRGRRRMADIDEKIAGARELIDKLEQERRSITVEIEDVKIVSSPVRRLPPDVLRTICLETIPSSFNIMSPTFRFCDSLDTRSSPWTISHVCRRWRSTVVSAPELWSVT</sequence>
<dbReference type="AlphaFoldDB" id="A0A2H3D8E7"/>
<dbReference type="OrthoDB" id="3248197at2759"/>
<feature type="coiled-coil region" evidence="1">
    <location>
        <begin position="26"/>
        <end position="60"/>
    </location>
</feature>
<proteinExistence type="predicted"/>
<feature type="non-terminal residue" evidence="2">
    <location>
        <position position="127"/>
    </location>
</feature>